<dbReference type="STRING" id="395495.Lcho_2593"/>
<dbReference type="eggNOG" id="ENOG50300T7">
    <property type="taxonomic scope" value="Bacteria"/>
</dbReference>
<gene>
    <name evidence="1" type="ordered locus">Lcho_2593</name>
</gene>
<organism evidence="1 2">
    <name type="scientific">Leptothrix cholodnii (strain ATCC 51168 / LMG 8142 / SP-6)</name>
    <name type="common">Leptothrix discophora (strain SP-6)</name>
    <dbReference type="NCBI Taxonomy" id="395495"/>
    <lineage>
        <taxon>Bacteria</taxon>
        <taxon>Pseudomonadati</taxon>
        <taxon>Pseudomonadota</taxon>
        <taxon>Betaproteobacteria</taxon>
        <taxon>Burkholderiales</taxon>
        <taxon>Sphaerotilaceae</taxon>
        <taxon>Leptothrix</taxon>
    </lineage>
</organism>
<evidence type="ECO:0000313" key="2">
    <source>
        <dbReference type="Proteomes" id="UP000001693"/>
    </source>
</evidence>
<protein>
    <submittedName>
        <fullName evidence="1">Uncharacterized protein</fullName>
    </submittedName>
</protein>
<dbReference type="EMBL" id="CP001013">
    <property type="protein sequence ID" value="ACB34858.1"/>
    <property type="molecule type" value="Genomic_DNA"/>
</dbReference>
<dbReference type="Proteomes" id="UP000001693">
    <property type="component" value="Chromosome"/>
</dbReference>
<sequence length="149" mass="16242">MRPPPDIVPTLTEVVGFSETAPVAADQASPAAGARGANVMPLNVVPLHSLEVDLPVDLSNDRCGPGAADGSLTVGAFPIDEDELTQRVLLDVQRQIDRMFEFRVRESVGPAFARLMESFIEQTRDELAATLRDVVRRAVAQELARHRSR</sequence>
<dbReference type="AlphaFoldDB" id="B1Y7A3"/>
<reference evidence="1 2" key="1">
    <citation type="submission" date="2008-03" db="EMBL/GenBank/DDBJ databases">
        <title>Complete sequence of Leptothrix cholodnii SP-6.</title>
        <authorList>
            <consortium name="US DOE Joint Genome Institute"/>
            <person name="Copeland A."/>
            <person name="Lucas S."/>
            <person name="Lapidus A."/>
            <person name="Glavina del Rio T."/>
            <person name="Dalin E."/>
            <person name="Tice H."/>
            <person name="Bruce D."/>
            <person name="Goodwin L."/>
            <person name="Pitluck S."/>
            <person name="Chertkov O."/>
            <person name="Brettin T."/>
            <person name="Detter J.C."/>
            <person name="Han C."/>
            <person name="Kuske C.R."/>
            <person name="Schmutz J."/>
            <person name="Larimer F."/>
            <person name="Land M."/>
            <person name="Hauser L."/>
            <person name="Kyrpides N."/>
            <person name="Lykidis A."/>
            <person name="Emerson D."/>
            <person name="Richardson P."/>
        </authorList>
    </citation>
    <scope>NUCLEOTIDE SEQUENCE [LARGE SCALE GENOMIC DNA]</scope>
    <source>
        <strain evidence="2">ATCC 51168 / LMG 8142 / SP-6</strain>
    </source>
</reference>
<evidence type="ECO:0000313" key="1">
    <source>
        <dbReference type="EMBL" id="ACB34858.1"/>
    </source>
</evidence>
<keyword evidence="2" id="KW-1185">Reference proteome</keyword>
<proteinExistence type="predicted"/>
<dbReference type="HOGENOM" id="CLU_1747376_0_0_4"/>
<dbReference type="KEGG" id="lch:Lcho_2593"/>
<accession>B1Y7A3</accession>
<name>B1Y7A3_LEPCP</name>